<name>A0A841DV54_9ACTN</name>
<keyword evidence="1" id="KW-0251">Elongation factor</keyword>
<dbReference type="Proteomes" id="UP000558997">
    <property type="component" value="Unassembled WGS sequence"/>
</dbReference>
<protein>
    <submittedName>
        <fullName evidence="1">RNA polymerase subunit RPABC4/transcription elongation factor Spt4</fullName>
    </submittedName>
</protein>
<gene>
    <name evidence="1" type="ORF">HDA44_003498</name>
</gene>
<keyword evidence="2" id="KW-1185">Reference proteome</keyword>
<reference evidence="1 2" key="1">
    <citation type="submission" date="2020-08" db="EMBL/GenBank/DDBJ databases">
        <title>Sequencing the genomes of 1000 actinobacteria strains.</title>
        <authorList>
            <person name="Klenk H.-P."/>
        </authorList>
    </citation>
    <scope>NUCLEOTIDE SEQUENCE [LARGE SCALE GENOMIC DNA]</scope>
    <source>
        <strain evidence="1 2">DSM 17294</strain>
    </source>
</reference>
<dbReference type="GO" id="GO:0003746">
    <property type="term" value="F:translation elongation factor activity"/>
    <property type="evidence" value="ECO:0007669"/>
    <property type="project" value="UniProtKB-KW"/>
</dbReference>
<accession>A0A841DV54</accession>
<proteinExistence type="predicted"/>
<dbReference type="AlphaFoldDB" id="A0A841DV54"/>
<organism evidence="1 2">
    <name type="scientific">Kribbella solani</name>
    <dbReference type="NCBI Taxonomy" id="236067"/>
    <lineage>
        <taxon>Bacteria</taxon>
        <taxon>Bacillati</taxon>
        <taxon>Actinomycetota</taxon>
        <taxon>Actinomycetes</taxon>
        <taxon>Propionibacteriales</taxon>
        <taxon>Kribbellaceae</taxon>
        <taxon>Kribbella</taxon>
    </lineage>
</organism>
<sequence>MNGPVFLNGPVQNGSFDFQGRPGKAVGIRIAATLNDILGHRPVPHLWNTVTLAGDLRHRRMAAAATTRRRDLEADLIAAKYLPSAPPVGGVVTDADAEVAQLALAMIEEQLRRGDLRLSRETVRTCRECGHLTGAGGHACRACGSLRIGAKSALHLVAEAGDSRAVLDRSNIHAAHRRQPLHLQRTAPIGAPRLILSRTRQYGIELSPLGLDGLVLDPRAGLHVAVLSVARALQADVAVMTTTQNAARNIAAYGQYFRAHQGTRLQYALHGHAPYDDVAGTLSQVYPAYRADAGTRSAFERWFLPLMTLKEKTAIPAPQLVALFRYFARTLMSLPAHCDEAVLQELRQAVVAGDPSWVTSRVKLAHAVLLADPVHPDD</sequence>
<keyword evidence="1" id="KW-0648">Protein biosynthesis</keyword>
<evidence type="ECO:0000313" key="2">
    <source>
        <dbReference type="Proteomes" id="UP000558997"/>
    </source>
</evidence>
<comment type="caution">
    <text evidence="1">The sequence shown here is derived from an EMBL/GenBank/DDBJ whole genome shotgun (WGS) entry which is preliminary data.</text>
</comment>
<evidence type="ECO:0000313" key="1">
    <source>
        <dbReference type="EMBL" id="MBB5980157.1"/>
    </source>
</evidence>
<dbReference type="EMBL" id="JACHNF010000001">
    <property type="protein sequence ID" value="MBB5980157.1"/>
    <property type="molecule type" value="Genomic_DNA"/>
</dbReference>
<dbReference type="RefSeq" id="WP_184835671.1">
    <property type="nucleotide sequence ID" value="NZ_BAAAVN010000007.1"/>
</dbReference>